<feature type="compositionally biased region" description="Low complexity" evidence="1">
    <location>
        <begin position="86"/>
        <end position="97"/>
    </location>
</feature>
<feature type="compositionally biased region" description="Low complexity" evidence="1">
    <location>
        <begin position="1"/>
        <end position="13"/>
    </location>
</feature>
<evidence type="ECO:0000256" key="1">
    <source>
        <dbReference type="SAM" id="MobiDB-lite"/>
    </source>
</evidence>
<sequence>MPSEEFSSAAASFKRAGQDAVTHARRVAGTALARSRRHHSENVELLKRHGRGAKSGDPTPGTLRAAAERFRRARGLSVPEVPVPVPADSVPSRSQSPVRPPRSGEDDDDFSQMRIMKRDR</sequence>
<accession>A0A9X2NKP7</accession>
<comment type="caution">
    <text evidence="2">The sequence shown here is derived from an EMBL/GenBank/DDBJ whole genome shotgun (WGS) entry which is preliminary data.</text>
</comment>
<dbReference type="AlphaFoldDB" id="A0A9X2NKP7"/>
<dbReference type="EMBL" id="JAMXQV010000050">
    <property type="protein sequence ID" value="MCR6490606.1"/>
    <property type="molecule type" value="Genomic_DNA"/>
</dbReference>
<feature type="region of interest" description="Disordered" evidence="1">
    <location>
        <begin position="1"/>
        <end position="62"/>
    </location>
</feature>
<reference evidence="2" key="1">
    <citation type="submission" date="2022-06" db="EMBL/GenBank/DDBJ databases">
        <title>Amycolatopsis iheyaensis sp. nov., a new species of the genus Amycolatopsis isolated from soil in Iheya island, Japan.</title>
        <authorList>
            <person name="Ngamcharungchit C."/>
            <person name="Kanto H."/>
            <person name="Take A."/>
            <person name="Intra B."/>
            <person name="Matsumoto A."/>
            <person name="Panbangred W."/>
            <person name="Inahashi Y."/>
        </authorList>
    </citation>
    <scope>NUCLEOTIDE SEQUENCE</scope>
    <source>
        <strain evidence="2">OK19-0408</strain>
    </source>
</reference>
<evidence type="ECO:0000313" key="2">
    <source>
        <dbReference type="EMBL" id="MCR6490606.1"/>
    </source>
</evidence>
<proteinExistence type="predicted"/>
<dbReference type="Proteomes" id="UP001144096">
    <property type="component" value="Unassembled WGS sequence"/>
</dbReference>
<keyword evidence="3" id="KW-1185">Reference proteome</keyword>
<feature type="region of interest" description="Disordered" evidence="1">
    <location>
        <begin position="74"/>
        <end position="120"/>
    </location>
</feature>
<name>A0A9X2NKP7_9PSEU</name>
<gene>
    <name evidence="2" type="ORF">M8542_48185</name>
</gene>
<organism evidence="2 3">
    <name type="scientific">Amycolatopsis iheyensis</name>
    <dbReference type="NCBI Taxonomy" id="2945988"/>
    <lineage>
        <taxon>Bacteria</taxon>
        <taxon>Bacillati</taxon>
        <taxon>Actinomycetota</taxon>
        <taxon>Actinomycetes</taxon>
        <taxon>Pseudonocardiales</taxon>
        <taxon>Pseudonocardiaceae</taxon>
        <taxon>Amycolatopsis</taxon>
    </lineage>
</organism>
<protein>
    <submittedName>
        <fullName evidence="2">Uncharacterized protein</fullName>
    </submittedName>
</protein>
<evidence type="ECO:0000313" key="3">
    <source>
        <dbReference type="Proteomes" id="UP001144096"/>
    </source>
</evidence>
<dbReference type="RefSeq" id="WP_257927176.1">
    <property type="nucleotide sequence ID" value="NZ_JAMXQV010000050.1"/>
</dbReference>